<geneLocation type="plasmid" evidence="1 2">
    <name>p1_CACC879</name>
</geneLocation>
<reference evidence="1" key="1">
    <citation type="submission" date="2023-02" db="EMBL/GenBank/DDBJ databases">
        <title>Complete genome sequence of Lactobacillus curvatus CACC879 isolated from Pig feces.</title>
        <authorList>
            <person name="Park S."/>
            <person name="Park M.A."/>
            <person name="Kim D.-H."/>
            <person name="Kim Y."/>
        </authorList>
    </citation>
    <scope>NUCLEOTIDE SEQUENCE</scope>
    <source>
        <strain evidence="1">Curvatus</strain>
        <plasmid evidence="1">p1_CACC879</plasmid>
    </source>
</reference>
<protein>
    <submittedName>
        <fullName evidence="1">Uncharacterized protein</fullName>
    </submittedName>
</protein>
<name>A0AAJ5UPP3_LATCU</name>
<accession>A0AAJ5UPP3</accession>
<organism evidence="1 2">
    <name type="scientific">Latilactobacillus curvatus</name>
    <name type="common">Lactobacillus curvatus</name>
    <dbReference type="NCBI Taxonomy" id="28038"/>
    <lineage>
        <taxon>Bacteria</taxon>
        <taxon>Bacillati</taxon>
        <taxon>Bacillota</taxon>
        <taxon>Bacilli</taxon>
        <taxon>Lactobacillales</taxon>
        <taxon>Lactobacillaceae</taxon>
        <taxon>Latilactobacillus</taxon>
    </lineage>
</organism>
<keyword evidence="1" id="KW-0614">Plasmid</keyword>
<sequence length="67" mass="7711">MNKYKIDSDEHTQGWLDSFCSYNDINPAYKCGEVIETDEDLIELVIQFNHLVAYGPAIEIKELEADD</sequence>
<dbReference type="AlphaFoldDB" id="A0AAJ5UPP3"/>
<proteinExistence type="predicted"/>
<dbReference type="EMBL" id="CP117684">
    <property type="protein sequence ID" value="WDC92846.1"/>
    <property type="molecule type" value="Genomic_DNA"/>
</dbReference>
<gene>
    <name evidence="1" type="ORF">PSR33_09815</name>
</gene>
<evidence type="ECO:0000313" key="2">
    <source>
        <dbReference type="Proteomes" id="UP001215533"/>
    </source>
</evidence>
<dbReference type="Proteomes" id="UP001215533">
    <property type="component" value="Plasmid p1_CACC879"/>
</dbReference>
<evidence type="ECO:0000313" key="1">
    <source>
        <dbReference type="EMBL" id="WDC92846.1"/>
    </source>
</evidence>